<evidence type="ECO:0000256" key="6">
    <source>
        <dbReference type="ARBA" id="ARBA00023239"/>
    </source>
</evidence>
<comment type="caution">
    <text evidence="8">The sequence shown here is derived from an EMBL/GenBank/DDBJ whole genome shotgun (WGS) entry which is preliminary data.</text>
</comment>
<name>A0ABN1V2B6_9ACTN</name>
<keyword evidence="9" id="KW-1185">Reference proteome</keyword>
<protein>
    <recommendedName>
        <fullName evidence="3">2-oxo-4-hydroxy-4-carboxy-5-ureidoimidazoline decarboxylase</fullName>
        <ecNumber evidence="3">4.1.1.97</ecNumber>
    </recommendedName>
</protein>
<dbReference type="RefSeq" id="WP_344279799.1">
    <property type="nucleotide sequence ID" value="NZ_BAAAKV010000043.1"/>
</dbReference>
<dbReference type="InterPro" id="IPR036778">
    <property type="entry name" value="OHCU_decarboxylase_sf"/>
</dbReference>
<comment type="pathway">
    <text evidence="2">Purine metabolism; urate degradation; (S)-allantoin from urate: step 3/3.</text>
</comment>
<dbReference type="InterPro" id="IPR017595">
    <property type="entry name" value="OHCU_decarboxylase-2"/>
</dbReference>
<accession>A0ABN1V2B6</accession>
<evidence type="ECO:0000256" key="4">
    <source>
        <dbReference type="ARBA" id="ARBA00022631"/>
    </source>
</evidence>
<dbReference type="SUPFAM" id="SSF158694">
    <property type="entry name" value="UraD-Like"/>
    <property type="match status" value="1"/>
</dbReference>
<dbReference type="PANTHER" id="PTHR43466:SF1">
    <property type="entry name" value="2-OXO-4-HYDROXY-4-CARBOXY-5-UREIDOIMIDAZOLINE DECARBOXYLASE-RELATED"/>
    <property type="match status" value="1"/>
</dbReference>
<dbReference type="NCBIfam" id="TIGR03180">
    <property type="entry name" value="UraD_2"/>
    <property type="match status" value="1"/>
</dbReference>
<gene>
    <name evidence="8" type="primary">uraD</name>
    <name evidence="8" type="ORF">GCM10009654_45700</name>
</gene>
<dbReference type="PANTHER" id="PTHR43466">
    <property type="entry name" value="2-OXO-4-HYDROXY-4-CARBOXY-5-UREIDOIMIDAZOLINE DECARBOXYLASE-RELATED"/>
    <property type="match status" value="1"/>
</dbReference>
<comment type="catalytic activity">
    <reaction evidence="1">
        <text>5-hydroxy-2-oxo-4-ureido-2,5-dihydro-1H-imidazole-5-carboxylate + H(+) = (S)-allantoin + CO2</text>
        <dbReference type="Rhea" id="RHEA:26301"/>
        <dbReference type="ChEBI" id="CHEBI:15378"/>
        <dbReference type="ChEBI" id="CHEBI:15678"/>
        <dbReference type="ChEBI" id="CHEBI:16526"/>
        <dbReference type="ChEBI" id="CHEBI:58639"/>
        <dbReference type="EC" id="4.1.1.97"/>
    </reaction>
</comment>
<evidence type="ECO:0000313" key="8">
    <source>
        <dbReference type="EMBL" id="GAA1183155.1"/>
    </source>
</evidence>
<reference evidence="8 9" key="1">
    <citation type="journal article" date="2019" name="Int. J. Syst. Evol. Microbiol.">
        <title>The Global Catalogue of Microorganisms (GCM) 10K type strain sequencing project: providing services to taxonomists for standard genome sequencing and annotation.</title>
        <authorList>
            <consortium name="The Broad Institute Genomics Platform"/>
            <consortium name="The Broad Institute Genome Sequencing Center for Infectious Disease"/>
            <person name="Wu L."/>
            <person name="Ma J."/>
        </authorList>
    </citation>
    <scope>NUCLEOTIDE SEQUENCE [LARGE SCALE GENOMIC DNA]</scope>
    <source>
        <strain evidence="8 9">JCM 12696</strain>
    </source>
</reference>
<evidence type="ECO:0000259" key="7">
    <source>
        <dbReference type="Pfam" id="PF09349"/>
    </source>
</evidence>
<evidence type="ECO:0000256" key="2">
    <source>
        <dbReference type="ARBA" id="ARBA00004754"/>
    </source>
</evidence>
<keyword evidence="4" id="KW-0659">Purine metabolism</keyword>
<dbReference type="Gene3D" id="1.10.3330.10">
    <property type="entry name" value="Oxo-4-hydroxy-4-carboxy-5-ureidoimidazoline decarboxylase"/>
    <property type="match status" value="1"/>
</dbReference>
<dbReference type="Pfam" id="PF09349">
    <property type="entry name" value="OHCU_decarbox"/>
    <property type="match status" value="1"/>
</dbReference>
<dbReference type="InterPro" id="IPR018020">
    <property type="entry name" value="OHCU_decarboxylase"/>
</dbReference>
<proteinExistence type="predicted"/>
<evidence type="ECO:0000256" key="3">
    <source>
        <dbReference type="ARBA" id="ARBA00012257"/>
    </source>
</evidence>
<evidence type="ECO:0000256" key="1">
    <source>
        <dbReference type="ARBA" id="ARBA00001163"/>
    </source>
</evidence>
<dbReference type="EMBL" id="BAAAKV010000043">
    <property type="protein sequence ID" value="GAA1183155.1"/>
    <property type="molecule type" value="Genomic_DNA"/>
</dbReference>
<dbReference type="Proteomes" id="UP001501371">
    <property type="component" value="Unassembled WGS sequence"/>
</dbReference>
<organism evidence="8 9">
    <name type="scientific">Streptomyces hebeiensis</name>
    <dbReference type="NCBI Taxonomy" id="229486"/>
    <lineage>
        <taxon>Bacteria</taxon>
        <taxon>Bacillati</taxon>
        <taxon>Actinomycetota</taxon>
        <taxon>Actinomycetes</taxon>
        <taxon>Kitasatosporales</taxon>
        <taxon>Streptomycetaceae</taxon>
        <taxon>Streptomyces</taxon>
    </lineage>
</organism>
<sequence length="183" mass="19259">MTSIPEPGLARFNASADNVALAALREVCAGRAWGGAVLAGRPYATVDDLLAAGDRATAGLTDTGLAEALAGHPPIGRPTPGDPVSAREQRGLAGASERLTAELAELNLAYEEKFGHVFLICATGMTGERMRDALEERLRHTPERERATARAELGRINRIRLSRLVTGTDTRAPTRAAAPGQAP</sequence>
<evidence type="ECO:0000313" key="9">
    <source>
        <dbReference type="Proteomes" id="UP001501371"/>
    </source>
</evidence>
<keyword evidence="5" id="KW-0210">Decarboxylase</keyword>
<feature type="domain" description="Oxo-4-hydroxy-4-carboxy-5-ureidoimidazoline decarboxylase" evidence="7">
    <location>
        <begin position="14"/>
        <end position="161"/>
    </location>
</feature>
<keyword evidence="6" id="KW-0456">Lyase</keyword>
<evidence type="ECO:0000256" key="5">
    <source>
        <dbReference type="ARBA" id="ARBA00022793"/>
    </source>
</evidence>
<dbReference type="EC" id="4.1.1.97" evidence="3"/>
<dbReference type="NCBIfam" id="NF010372">
    <property type="entry name" value="PRK13798.1"/>
    <property type="match status" value="1"/>
</dbReference>